<evidence type="ECO:0000313" key="10">
    <source>
        <dbReference type="Proteomes" id="UP000306985"/>
    </source>
</evidence>
<dbReference type="InterPro" id="IPR050601">
    <property type="entry name" value="CPA3_antiporter_subunitC"/>
</dbReference>
<comment type="caution">
    <text evidence="9">The sequence shown here is derived from an EMBL/GenBank/DDBJ whole genome shotgun (WGS) entry which is preliminary data.</text>
</comment>
<comment type="subcellular location">
    <subcellularLocation>
        <location evidence="1">Cell membrane</location>
        <topology evidence="1">Multi-pass membrane protein</topology>
    </subcellularLocation>
</comment>
<dbReference type="EMBL" id="SZZH01000008">
    <property type="protein sequence ID" value="TKV56109.1"/>
    <property type="molecule type" value="Genomic_DNA"/>
</dbReference>
<dbReference type="Proteomes" id="UP000306985">
    <property type="component" value="Unassembled WGS sequence"/>
</dbReference>
<name>A0A4U6Q6V7_9ACTN</name>
<dbReference type="InterPro" id="IPR039428">
    <property type="entry name" value="NUOK/Mnh_C1-like"/>
</dbReference>
<evidence type="ECO:0000256" key="7">
    <source>
        <dbReference type="SAM" id="MobiDB-lite"/>
    </source>
</evidence>
<keyword evidence="3" id="KW-1003">Cell membrane</keyword>
<evidence type="ECO:0000256" key="2">
    <source>
        <dbReference type="ARBA" id="ARBA00010388"/>
    </source>
</evidence>
<dbReference type="Gene3D" id="1.10.287.3510">
    <property type="match status" value="1"/>
</dbReference>
<organism evidence="9 10">
    <name type="scientific">Nakamurella flava</name>
    <dbReference type="NCBI Taxonomy" id="2576308"/>
    <lineage>
        <taxon>Bacteria</taxon>
        <taxon>Bacillati</taxon>
        <taxon>Actinomycetota</taxon>
        <taxon>Actinomycetes</taxon>
        <taxon>Nakamurellales</taxon>
        <taxon>Nakamurellaceae</taxon>
        <taxon>Nakamurella</taxon>
    </lineage>
</organism>
<dbReference type="GO" id="GO:0005886">
    <property type="term" value="C:plasma membrane"/>
    <property type="evidence" value="ECO:0007669"/>
    <property type="project" value="UniProtKB-SubCell"/>
</dbReference>
<reference evidence="9 10" key="1">
    <citation type="submission" date="2019-05" db="EMBL/GenBank/DDBJ databases">
        <title>Nakamurella sp. N5BH11, whole genome shotgun sequence.</title>
        <authorList>
            <person name="Tuo L."/>
        </authorList>
    </citation>
    <scope>NUCLEOTIDE SEQUENCE [LARGE SCALE GENOMIC DNA]</scope>
    <source>
        <strain evidence="9 10">N5BH11</strain>
    </source>
</reference>
<evidence type="ECO:0000256" key="4">
    <source>
        <dbReference type="ARBA" id="ARBA00022692"/>
    </source>
</evidence>
<dbReference type="PANTHER" id="PTHR34583">
    <property type="entry name" value="ANTIPORTER SUBUNIT MNHC2-RELATED"/>
    <property type="match status" value="1"/>
</dbReference>
<evidence type="ECO:0000313" key="9">
    <source>
        <dbReference type="EMBL" id="TKV56109.1"/>
    </source>
</evidence>
<evidence type="ECO:0000256" key="8">
    <source>
        <dbReference type="SAM" id="Phobius"/>
    </source>
</evidence>
<accession>A0A4U6Q6V7</accession>
<feature type="transmembrane region" description="Helical" evidence="8">
    <location>
        <begin position="30"/>
        <end position="49"/>
    </location>
</feature>
<dbReference type="RefSeq" id="WP_137451765.1">
    <property type="nucleotide sequence ID" value="NZ_SZZH01000008.1"/>
</dbReference>
<keyword evidence="6 8" id="KW-0472">Membrane</keyword>
<keyword evidence="10" id="KW-1185">Reference proteome</keyword>
<protein>
    <submittedName>
        <fullName evidence="9">Na(+)/H(+) antiporter subunit C</fullName>
    </submittedName>
</protein>
<dbReference type="AlphaFoldDB" id="A0A4U6Q6V7"/>
<feature type="region of interest" description="Disordered" evidence="7">
    <location>
        <begin position="103"/>
        <end position="123"/>
    </location>
</feature>
<comment type="similarity">
    <text evidence="2">Belongs to the CPA3 antiporters (TC 2.A.63) subunit C family.</text>
</comment>
<keyword evidence="4 8" id="KW-0812">Transmembrane</keyword>
<dbReference type="Pfam" id="PF00420">
    <property type="entry name" value="Oxidored_q2"/>
    <property type="match status" value="1"/>
</dbReference>
<keyword evidence="5 8" id="KW-1133">Transmembrane helix</keyword>
<evidence type="ECO:0000256" key="1">
    <source>
        <dbReference type="ARBA" id="ARBA00004651"/>
    </source>
</evidence>
<feature type="transmembrane region" description="Helical" evidence="8">
    <location>
        <begin position="69"/>
        <end position="93"/>
    </location>
</feature>
<dbReference type="PANTHER" id="PTHR34583:SF2">
    <property type="entry name" value="ANTIPORTER SUBUNIT MNHC2-RELATED"/>
    <property type="match status" value="1"/>
</dbReference>
<evidence type="ECO:0000256" key="6">
    <source>
        <dbReference type="ARBA" id="ARBA00023136"/>
    </source>
</evidence>
<dbReference type="OrthoDB" id="9799219at2"/>
<proteinExistence type="inferred from homology"/>
<dbReference type="NCBIfam" id="NF005929">
    <property type="entry name" value="PRK07946.1"/>
    <property type="match status" value="1"/>
</dbReference>
<gene>
    <name evidence="9" type="ORF">FDO65_21235</name>
</gene>
<evidence type="ECO:0000256" key="3">
    <source>
        <dbReference type="ARBA" id="ARBA00022475"/>
    </source>
</evidence>
<sequence>MTTSVVLAVTVGALFACGIYLMLSRNLIRVLLGFLLAGHAVNLLLLSNSDGAAPIVGEPSNGEPMADPVPQALILTAIVISLAVTTFLLAMAYRNYKVTEEPEIGDDTEDVELEDASPGAGDE</sequence>
<evidence type="ECO:0000256" key="5">
    <source>
        <dbReference type="ARBA" id="ARBA00022989"/>
    </source>
</evidence>
<feature type="transmembrane region" description="Helical" evidence="8">
    <location>
        <begin position="6"/>
        <end position="23"/>
    </location>
</feature>